<accession>A0A4R5M4F3</accession>
<comment type="caution">
    <text evidence="2">The sequence shown here is derived from an EMBL/GenBank/DDBJ whole genome shotgun (WGS) entry which is preliminary data.</text>
</comment>
<gene>
    <name evidence="2" type="ORF">EYW47_24475</name>
</gene>
<keyword evidence="3" id="KW-1185">Reference proteome</keyword>
<dbReference type="RefSeq" id="WP_133197430.1">
    <property type="nucleotide sequence ID" value="NZ_JBHUCW010000013.1"/>
</dbReference>
<evidence type="ECO:0000256" key="1">
    <source>
        <dbReference type="SAM" id="Phobius"/>
    </source>
</evidence>
<feature type="transmembrane region" description="Helical" evidence="1">
    <location>
        <begin position="72"/>
        <end position="90"/>
    </location>
</feature>
<proteinExistence type="predicted"/>
<keyword evidence="1" id="KW-0472">Membrane</keyword>
<keyword evidence="1" id="KW-1133">Transmembrane helix</keyword>
<keyword evidence="1" id="KW-0812">Transmembrane</keyword>
<protein>
    <submittedName>
        <fullName evidence="2">Uncharacterized protein</fullName>
    </submittedName>
</protein>
<feature type="transmembrane region" description="Helical" evidence="1">
    <location>
        <begin position="43"/>
        <end position="66"/>
    </location>
</feature>
<dbReference type="EMBL" id="SMRP01000014">
    <property type="protein sequence ID" value="TDG20702.1"/>
    <property type="molecule type" value="Genomic_DNA"/>
</dbReference>
<name>A0A4R5M4F3_9BURK</name>
<reference evidence="2 3" key="1">
    <citation type="submission" date="2019-03" db="EMBL/GenBank/DDBJ databases">
        <title>Paraburkholderia sp. 4M-K11, isolated from subtropical forest soil.</title>
        <authorList>
            <person name="Gao Z.-H."/>
            <person name="Qiu L.-H."/>
        </authorList>
    </citation>
    <scope>NUCLEOTIDE SEQUENCE [LARGE SCALE GENOMIC DNA]</scope>
    <source>
        <strain evidence="2 3">4M-K11</strain>
    </source>
</reference>
<organism evidence="2 3">
    <name type="scientific">Paraburkholderia silviterrae</name>
    <dbReference type="NCBI Taxonomy" id="2528715"/>
    <lineage>
        <taxon>Bacteria</taxon>
        <taxon>Pseudomonadati</taxon>
        <taxon>Pseudomonadota</taxon>
        <taxon>Betaproteobacteria</taxon>
        <taxon>Burkholderiales</taxon>
        <taxon>Burkholderiaceae</taxon>
        <taxon>Paraburkholderia</taxon>
    </lineage>
</organism>
<evidence type="ECO:0000313" key="3">
    <source>
        <dbReference type="Proteomes" id="UP000295722"/>
    </source>
</evidence>
<dbReference type="Proteomes" id="UP000295722">
    <property type="component" value="Unassembled WGS sequence"/>
</dbReference>
<dbReference type="AlphaFoldDB" id="A0A4R5M4F3"/>
<evidence type="ECO:0000313" key="2">
    <source>
        <dbReference type="EMBL" id="TDG20702.1"/>
    </source>
</evidence>
<sequence length="133" mass="13399">MSNGDPVDQAAEDTRALAMDYFGIGDSEAETLMKLAKRCAQTAGIPLAGTGGIALAGVGSITVPLVGSVPGYLVGALAGFVGGTTACMIARGSTAEHVRQILSENSLTEEQFKSGVLALLSTAHGKAGYVSKI</sequence>